<proteinExistence type="predicted"/>
<evidence type="ECO:0000313" key="2">
    <source>
        <dbReference type="Proteomes" id="UP001162992"/>
    </source>
</evidence>
<keyword evidence="2" id="KW-1185">Reference proteome</keyword>
<name>A0ACC2BZN9_DIPCM</name>
<organism evidence="1 2">
    <name type="scientific">Diphasiastrum complanatum</name>
    <name type="common">Issler's clubmoss</name>
    <name type="synonym">Lycopodium complanatum</name>
    <dbReference type="NCBI Taxonomy" id="34168"/>
    <lineage>
        <taxon>Eukaryota</taxon>
        <taxon>Viridiplantae</taxon>
        <taxon>Streptophyta</taxon>
        <taxon>Embryophyta</taxon>
        <taxon>Tracheophyta</taxon>
        <taxon>Lycopodiopsida</taxon>
        <taxon>Lycopodiales</taxon>
        <taxon>Lycopodiaceae</taxon>
        <taxon>Lycopodioideae</taxon>
        <taxon>Diphasiastrum</taxon>
    </lineage>
</organism>
<protein>
    <submittedName>
        <fullName evidence="1">Uncharacterized protein</fullName>
    </submittedName>
</protein>
<comment type="caution">
    <text evidence="1">The sequence shown here is derived from an EMBL/GenBank/DDBJ whole genome shotgun (WGS) entry which is preliminary data.</text>
</comment>
<gene>
    <name evidence="1" type="ORF">O6H91_12G023700</name>
</gene>
<evidence type="ECO:0000313" key="1">
    <source>
        <dbReference type="EMBL" id="KAJ7535234.1"/>
    </source>
</evidence>
<sequence>MVFVMARPRALTKLASFPPISTLSLFCASALVGLACMSLLVVRFVDLDYFPNRGRTPSVLSPLKRDSLNPNHALLRDLLDVPKQGIFSSNNIWNSNGADLYYGCSAPESLYSRSSELHSNGYLLIEASGGLNQQRTGITDAVVVARLLNATLVVPHLDHQSFWNDSSNFSDIFDVDWFIESLAHDVVIVKDLPANVKEKISKQAISARVPRKCPPQYYLNRILPILRKKQALRLTKFDYRLANKLETSFQKLRCRVNYHALQFTTPISEMGHLLVKRMRNMSGRYIALHLRFEPDMLAFSGCYYGGGEKEIKELGTIRKRWKTLHIRSPERERRNGKCPLTPQEVGLMLRALGFGSDSYLYVASGEVYGGEETLAPLKALFPNFFTKETLATKEELHTFLAYSSQMAAIDYIVCDQSDVFVANNNGNMARILAGRRRYFGHKPTIRPNTKKLGSLFLARHEMSWQQFAAKVLASQKGFMGEPNEARPGRGEFHENPVSCICEKPLADLKWESYSDRMGKKRSSRISENSLYLEHGVQDESDQIQHSVLEGDTENEEELAQMELQDDGGRDANQHMMNDDVEVDELPWLSE</sequence>
<accession>A0ACC2BZN9</accession>
<dbReference type="Proteomes" id="UP001162992">
    <property type="component" value="Chromosome 12"/>
</dbReference>
<reference evidence="2" key="1">
    <citation type="journal article" date="2024" name="Proc. Natl. Acad. Sci. U.S.A.">
        <title>Extraordinary preservation of gene collinearity over three hundred million years revealed in homosporous lycophytes.</title>
        <authorList>
            <person name="Li C."/>
            <person name="Wickell D."/>
            <person name="Kuo L.Y."/>
            <person name="Chen X."/>
            <person name="Nie B."/>
            <person name="Liao X."/>
            <person name="Peng D."/>
            <person name="Ji J."/>
            <person name="Jenkins J."/>
            <person name="Williams M."/>
            <person name="Shu S."/>
            <person name="Plott C."/>
            <person name="Barry K."/>
            <person name="Rajasekar S."/>
            <person name="Grimwood J."/>
            <person name="Han X."/>
            <person name="Sun S."/>
            <person name="Hou Z."/>
            <person name="He W."/>
            <person name="Dai G."/>
            <person name="Sun C."/>
            <person name="Schmutz J."/>
            <person name="Leebens-Mack J.H."/>
            <person name="Li F.W."/>
            <person name="Wang L."/>
        </authorList>
    </citation>
    <scope>NUCLEOTIDE SEQUENCE [LARGE SCALE GENOMIC DNA]</scope>
    <source>
        <strain evidence="2">cv. PW_Plant_1</strain>
    </source>
</reference>
<dbReference type="EMBL" id="CM055103">
    <property type="protein sequence ID" value="KAJ7535234.1"/>
    <property type="molecule type" value="Genomic_DNA"/>
</dbReference>